<dbReference type="EMBL" id="CP017641">
    <property type="protein sequence ID" value="APZ96600.1"/>
    <property type="molecule type" value="Genomic_DNA"/>
</dbReference>
<name>A0A1P8WRB4_9PLAN</name>
<dbReference type="Proteomes" id="UP000187735">
    <property type="component" value="Chromosome"/>
</dbReference>
<dbReference type="OrthoDB" id="9813132at2"/>
<proteinExistence type="predicted"/>
<dbReference type="RefSeq" id="WP_077027593.1">
    <property type="nucleotide sequence ID" value="NZ_CP017641.1"/>
</dbReference>
<dbReference type="STRING" id="1891926.Fuma_06270"/>
<gene>
    <name evidence="1" type="ORF">Fuma_06270</name>
</gene>
<keyword evidence="2" id="KW-1185">Reference proteome</keyword>
<evidence type="ECO:0000313" key="1">
    <source>
        <dbReference type="EMBL" id="APZ96600.1"/>
    </source>
</evidence>
<accession>A0A1P8WRB4</accession>
<dbReference type="AlphaFoldDB" id="A0A1P8WRB4"/>
<organism evidence="1 2">
    <name type="scientific">Fuerstiella marisgermanici</name>
    <dbReference type="NCBI Taxonomy" id="1891926"/>
    <lineage>
        <taxon>Bacteria</taxon>
        <taxon>Pseudomonadati</taxon>
        <taxon>Planctomycetota</taxon>
        <taxon>Planctomycetia</taxon>
        <taxon>Planctomycetales</taxon>
        <taxon>Planctomycetaceae</taxon>
        <taxon>Fuerstiella</taxon>
    </lineage>
</organism>
<evidence type="ECO:0000313" key="2">
    <source>
        <dbReference type="Proteomes" id="UP000187735"/>
    </source>
</evidence>
<dbReference type="KEGG" id="fmr:Fuma_06270"/>
<protein>
    <submittedName>
        <fullName evidence="1">Uncharacterized protein</fullName>
    </submittedName>
</protein>
<reference evidence="1 2" key="1">
    <citation type="journal article" date="2016" name="Front. Microbiol.">
        <title>Fuerstia marisgermanicae gen. nov., sp. nov., an Unusual Member of the Phylum Planctomycetes from the German Wadden Sea.</title>
        <authorList>
            <person name="Kohn T."/>
            <person name="Heuer A."/>
            <person name="Jogler M."/>
            <person name="Vollmers J."/>
            <person name="Boedeker C."/>
            <person name="Bunk B."/>
            <person name="Rast P."/>
            <person name="Borchert D."/>
            <person name="Glockner I."/>
            <person name="Freese H.M."/>
            <person name="Klenk H.P."/>
            <person name="Overmann J."/>
            <person name="Kaster A.K."/>
            <person name="Rohde M."/>
            <person name="Wiegand S."/>
            <person name="Jogler C."/>
        </authorList>
    </citation>
    <scope>NUCLEOTIDE SEQUENCE [LARGE SCALE GENOMIC DNA]</scope>
    <source>
        <strain evidence="1 2">NH11</strain>
    </source>
</reference>
<sequence length="72" mass="7915">MSREQYQKAFVIQFGPETNPAADRFEGRIEHVASGRNRSFEKLDEMHEFLAEQLAETTASGGGSPSDTKAPG</sequence>